<dbReference type="AlphaFoldDB" id="A0A1S3ZGR7"/>
<dbReference type="Proteomes" id="UP000790787">
    <property type="component" value="Chromosome 22"/>
</dbReference>
<evidence type="ECO:0000313" key="4">
    <source>
        <dbReference type="RefSeq" id="XP_016463648.1"/>
    </source>
</evidence>
<name>A0A1S3ZGR7_TOBAC</name>
<sequence length="128" mass="14337">MAPRSGRGKGNKAKTDKKKKEEKVIPSILDISVVTPYETEVILKGISTDKILDVRKLLAANVETCHFTNYSLSHEVKGPKLNDRLDAATLKPCLLRMVEEDYTEESQAVDHVRRLLDIVACITRFAKA</sequence>
<dbReference type="PaxDb" id="4097-A0A1S3ZGR7"/>
<evidence type="ECO:0000256" key="1">
    <source>
        <dbReference type="SAM" id="MobiDB-lite"/>
    </source>
</evidence>
<accession>A0A1S3ZGR7</accession>
<dbReference type="PANTHER" id="PTHR12601">
    <property type="entry name" value="EUKARYOTIC TRANSLATION INITIATION FACTOR 3 SUBUNIT EIF-3"/>
    <property type="match status" value="1"/>
</dbReference>
<organism evidence="3 4">
    <name type="scientific">Nicotiana tabacum</name>
    <name type="common">Common tobacco</name>
    <dbReference type="NCBI Taxonomy" id="4097"/>
    <lineage>
        <taxon>Eukaryota</taxon>
        <taxon>Viridiplantae</taxon>
        <taxon>Streptophyta</taxon>
        <taxon>Embryophyta</taxon>
        <taxon>Tracheophyta</taxon>
        <taxon>Spermatophyta</taxon>
        <taxon>Magnoliopsida</taxon>
        <taxon>eudicotyledons</taxon>
        <taxon>Gunneridae</taxon>
        <taxon>Pentapetalae</taxon>
        <taxon>asterids</taxon>
        <taxon>lamiids</taxon>
        <taxon>Solanales</taxon>
        <taxon>Solanaceae</taxon>
        <taxon>Nicotianoideae</taxon>
        <taxon>Nicotianeae</taxon>
        <taxon>Nicotiana</taxon>
    </lineage>
</organism>
<evidence type="ECO:0000259" key="2">
    <source>
        <dbReference type="Pfam" id="PF15044"/>
    </source>
</evidence>
<feature type="compositionally biased region" description="Basic residues" evidence="1">
    <location>
        <begin position="1"/>
        <end position="17"/>
    </location>
</feature>
<reference evidence="3" key="1">
    <citation type="journal article" date="2014" name="Nat. Commun.">
        <title>The tobacco genome sequence and its comparison with those of tomato and potato.</title>
        <authorList>
            <person name="Sierro N."/>
            <person name="Battey J.N."/>
            <person name="Ouadi S."/>
            <person name="Bakaher N."/>
            <person name="Bovet L."/>
            <person name="Willig A."/>
            <person name="Goepfert S."/>
            <person name="Peitsch M.C."/>
            <person name="Ivanov N.V."/>
        </authorList>
    </citation>
    <scope>NUCLEOTIDE SEQUENCE [LARGE SCALE GENOMIC DNA]</scope>
</reference>
<gene>
    <name evidence="4" type="primary">LOC107786649</name>
</gene>
<dbReference type="GeneID" id="107786649"/>
<reference evidence="4" key="2">
    <citation type="submission" date="2025-08" db="UniProtKB">
        <authorList>
            <consortium name="RefSeq"/>
        </authorList>
    </citation>
    <scope>IDENTIFICATION</scope>
    <source>
        <tissue evidence="4">Leaf</tissue>
    </source>
</reference>
<feature type="domain" description="Clustered mitochondria protein N-terminal" evidence="2">
    <location>
        <begin position="48"/>
        <end position="119"/>
    </location>
</feature>
<dbReference type="OrthoDB" id="1747463at2759"/>
<dbReference type="InterPro" id="IPR028275">
    <property type="entry name" value="CLU_N"/>
</dbReference>
<dbReference type="OMA" id="ACITRFA"/>
<dbReference type="Pfam" id="PF15044">
    <property type="entry name" value="CLU_N"/>
    <property type="match status" value="1"/>
</dbReference>
<feature type="region of interest" description="Disordered" evidence="1">
    <location>
        <begin position="1"/>
        <end position="22"/>
    </location>
</feature>
<dbReference type="InterPro" id="IPR027523">
    <property type="entry name" value="CLU_prot"/>
</dbReference>
<dbReference type="PANTHER" id="PTHR12601:SF45">
    <property type="entry name" value="PROTEIN REDUCED CHLOROPLAST COVERAGE 3"/>
    <property type="match status" value="1"/>
</dbReference>
<proteinExistence type="predicted"/>
<dbReference type="STRING" id="4097.A0A1S3ZGR7"/>
<dbReference type="RefSeq" id="XP_016463648.1">
    <property type="nucleotide sequence ID" value="XM_016608162.1"/>
</dbReference>
<evidence type="ECO:0000313" key="3">
    <source>
        <dbReference type="Proteomes" id="UP000790787"/>
    </source>
</evidence>
<dbReference type="RefSeq" id="XP_016463648.1">
    <property type="nucleotide sequence ID" value="XM_016608162.2"/>
</dbReference>
<dbReference type="KEGG" id="nta:107786649"/>
<protein>
    <submittedName>
        <fullName evidence="4">Protein REDUCED CHLOROPLAST COVERAGE 3</fullName>
    </submittedName>
    <submittedName>
        <fullName evidence="4">Protein TSS</fullName>
    </submittedName>
</protein>
<keyword evidence="3" id="KW-1185">Reference proteome</keyword>